<sequence length="498" mass="57454">MSGYSWALLPPEIRLLILEEVLRQGRHGSCAAVCSEWKAFFEPLNFYRLELQVPCLEQLHHMTTRTASLVRQIRLNVELPRYSCRSCHRHESSPGVSQHGSIFSAAISKLFTVLSVWKPTDRLVLALNTFSPSDSEHWFKALDAQTDGESKQQQREASTRWHDPKHGWIDGRQLQSPSARAMSRLFSPVCKSLTGSIPEVHAVTQLVIRRECRRQIIPSVLRLLLQKLPRLQIMAYEPWRRCHKFWKIKWDKGMLKYQLFDKRPNHLLAEFAFAIQDALPSHVRMLTIFEDRNSELVSAVNREQLFGQVDGNMTAAPELVRALVLRSCDLKHLSISFMVDARQFLDSLQSTDCCHKLRSLTLTASILKRESQSWEIASFISEASLFPQKMKQLERLILWNSKPGEACAVIYQRDRSTQQATLMRRGTWHFELDDKVVESWKNVDPDFFLRIEHEQLQAAVKQTGDAIYHLGLSGEVIDPTSARQLRQEEFVRSLTKGL</sequence>
<dbReference type="Proteomes" id="UP000693738">
    <property type="component" value="Unassembled WGS sequence"/>
</dbReference>
<evidence type="ECO:0000256" key="1">
    <source>
        <dbReference type="SAM" id="MobiDB-lite"/>
    </source>
</evidence>
<feature type="compositionally biased region" description="Basic and acidic residues" evidence="1">
    <location>
        <begin position="148"/>
        <end position="169"/>
    </location>
</feature>
<dbReference type="EMBL" id="CAJSTJ010000125">
    <property type="protein sequence ID" value="CAG7558590.1"/>
    <property type="molecule type" value="Genomic_DNA"/>
</dbReference>
<evidence type="ECO:0000313" key="4">
    <source>
        <dbReference type="Proteomes" id="UP000693738"/>
    </source>
</evidence>
<evidence type="ECO:0000259" key="2">
    <source>
        <dbReference type="Pfam" id="PF20183"/>
    </source>
</evidence>
<reference evidence="3" key="1">
    <citation type="submission" date="2021-05" db="EMBL/GenBank/DDBJ databases">
        <authorList>
            <person name="Khan N."/>
        </authorList>
    </citation>
    <scope>NUCLEOTIDE SEQUENCE</scope>
</reference>
<gene>
    <name evidence="3" type="ORF">FEQUK3_LOCUS4299</name>
</gene>
<protein>
    <recommendedName>
        <fullName evidence="2">DUF6546 domain-containing protein</fullName>
    </recommendedName>
</protein>
<dbReference type="AlphaFoldDB" id="A0A8J2NG27"/>
<organism evidence="3 4">
    <name type="scientific">Fusarium equiseti</name>
    <name type="common">Fusarium scirpi</name>
    <dbReference type="NCBI Taxonomy" id="61235"/>
    <lineage>
        <taxon>Eukaryota</taxon>
        <taxon>Fungi</taxon>
        <taxon>Dikarya</taxon>
        <taxon>Ascomycota</taxon>
        <taxon>Pezizomycotina</taxon>
        <taxon>Sordariomycetes</taxon>
        <taxon>Hypocreomycetidae</taxon>
        <taxon>Hypocreales</taxon>
        <taxon>Nectriaceae</taxon>
        <taxon>Fusarium</taxon>
        <taxon>Fusarium incarnatum-equiseti species complex</taxon>
    </lineage>
</organism>
<comment type="caution">
    <text evidence="3">The sequence shown here is derived from an EMBL/GenBank/DDBJ whole genome shotgun (WGS) entry which is preliminary data.</text>
</comment>
<name>A0A8J2NG27_FUSEQ</name>
<dbReference type="Pfam" id="PF20183">
    <property type="entry name" value="DUF6546"/>
    <property type="match status" value="1"/>
</dbReference>
<proteinExistence type="predicted"/>
<feature type="region of interest" description="Disordered" evidence="1">
    <location>
        <begin position="144"/>
        <end position="171"/>
    </location>
</feature>
<accession>A0A8J2NG27</accession>
<evidence type="ECO:0000313" key="3">
    <source>
        <dbReference type="EMBL" id="CAG7558590.1"/>
    </source>
</evidence>
<feature type="domain" description="DUF6546" evidence="2">
    <location>
        <begin position="279"/>
        <end position="478"/>
    </location>
</feature>
<dbReference type="InterPro" id="IPR046676">
    <property type="entry name" value="DUF6546"/>
</dbReference>